<evidence type="ECO:0000256" key="1">
    <source>
        <dbReference type="SAM" id="MobiDB-lite"/>
    </source>
</evidence>
<evidence type="ECO:0000313" key="2">
    <source>
        <dbReference type="EMBL" id="GMR35706.1"/>
    </source>
</evidence>
<name>A0AAN5CBZ3_9BILA</name>
<dbReference type="AlphaFoldDB" id="A0AAN5CBZ3"/>
<dbReference type="Proteomes" id="UP001328107">
    <property type="component" value="Unassembled WGS sequence"/>
</dbReference>
<feature type="non-terminal residue" evidence="2">
    <location>
        <position position="1"/>
    </location>
</feature>
<feature type="compositionally biased region" description="Basic and acidic residues" evidence="1">
    <location>
        <begin position="70"/>
        <end position="85"/>
    </location>
</feature>
<gene>
    <name evidence="2" type="ORF">PMAYCL1PPCAC_05901</name>
</gene>
<sequence length="95" mass="11115">TFKCEYAATPIKIPSMIQQINSTMVHLLSKNEKITKELGEIQQNNREMKDAMVKENYELKQRINELSEALRKKNEEDQKANERISELTSENEAMK</sequence>
<comment type="caution">
    <text evidence="2">The sequence shown here is derived from an EMBL/GenBank/DDBJ whole genome shotgun (WGS) entry which is preliminary data.</text>
</comment>
<keyword evidence="3" id="KW-1185">Reference proteome</keyword>
<accession>A0AAN5CBZ3</accession>
<proteinExistence type="predicted"/>
<organism evidence="2 3">
    <name type="scientific">Pristionchus mayeri</name>
    <dbReference type="NCBI Taxonomy" id="1317129"/>
    <lineage>
        <taxon>Eukaryota</taxon>
        <taxon>Metazoa</taxon>
        <taxon>Ecdysozoa</taxon>
        <taxon>Nematoda</taxon>
        <taxon>Chromadorea</taxon>
        <taxon>Rhabditida</taxon>
        <taxon>Rhabditina</taxon>
        <taxon>Diplogasteromorpha</taxon>
        <taxon>Diplogasteroidea</taxon>
        <taxon>Neodiplogasteridae</taxon>
        <taxon>Pristionchus</taxon>
    </lineage>
</organism>
<protein>
    <submittedName>
        <fullName evidence="2">Uncharacterized protein</fullName>
    </submittedName>
</protein>
<feature type="compositionally biased region" description="Polar residues" evidence="1">
    <location>
        <begin position="86"/>
        <end position="95"/>
    </location>
</feature>
<feature type="region of interest" description="Disordered" evidence="1">
    <location>
        <begin position="70"/>
        <end position="95"/>
    </location>
</feature>
<reference evidence="3" key="1">
    <citation type="submission" date="2022-10" db="EMBL/GenBank/DDBJ databases">
        <title>Genome assembly of Pristionchus species.</title>
        <authorList>
            <person name="Yoshida K."/>
            <person name="Sommer R.J."/>
        </authorList>
    </citation>
    <scope>NUCLEOTIDE SEQUENCE [LARGE SCALE GENOMIC DNA]</scope>
    <source>
        <strain evidence="3">RS5460</strain>
    </source>
</reference>
<feature type="non-terminal residue" evidence="2">
    <location>
        <position position="95"/>
    </location>
</feature>
<evidence type="ECO:0000313" key="3">
    <source>
        <dbReference type="Proteomes" id="UP001328107"/>
    </source>
</evidence>
<dbReference type="EMBL" id="BTRK01000002">
    <property type="protein sequence ID" value="GMR35706.1"/>
    <property type="molecule type" value="Genomic_DNA"/>
</dbReference>